<dbReference type="SUPFAM" id="SSF102462">
    <property type="entry name" value="Peptidyl-tRNA hydrolase II"/>
    <property type="match status" value="1"/>
</dbReference>
<comment type="caution">
    <text evidence="1">The sequence shown here is derived from an EMBL/GenBank/DDBJ whole genome shotgun (WGS) entry which is preliminary data.</text>
</comment>
<accession>A0ABD6GAU5</accession>
<dbReference type="AlphaFoldDB" id="A0ABD6GAU5"/>
<dbReference type="InterPro" id="IPR018988">
    <property type="entry name" value="DUF2000"/>
</dbReference>
<dbReference type="InterPro" id="IPR023476">
    <property type="entry name" value="Pep_tRNA_hydro_II_dom_sf"/>
</dbReference>
<evidence type="ECO:0000313" key="2">
    <source>
        <dbReference type="Proteomes" id="UP000175993"/>
    </source>
</evidence>
<dbReference type="Pfam" id="PF09391">
    <property type="entry name" value="DUF2000"/>
    <property type="match status" value="1"/>
</dbReference>
<evidence type="ECO:0000313" key="1">
    <source>
        <dbReference type="EMBL" id="MUP05779.1"/>
    </source>
</evidence>
<sequence length="157" mass="16016">MSSIAPSTGYGLAIVCIGGIGMQRVAIVVTKALSGGLAANAAAILSGQLAACRQGFFAPSPVVDLDGLPHATVNQNIVLLKASGGQQILNTAKTLCQREDLVVLVFSGEGQATSNDVQAYSGAVASSTAERLGLIAMLIAGPDQQVRQATKKFSIFE</sequence>
<dbReference type="EMBL" id="MBEV02000006">
    <property type="protein sequence ID" value="MUP05779.1"/>
    <property type="molecule type" value="Genomic_DNA"/>
</dbReference>
<name>A0ABD6GAU5_AGRVI</name>
<organism evidence="1 2">
    <name type="scientific">Agrobacterium vitis</name>
    <name type="common">Rhizobium vitis</name>
    <dbReference type="NCBI Taxonomy" id="373"/>
    <lineage>
        <taxon>Bacteria</taxon>
        <taxon>Pseudomonadati</taxon>
        <taxon>Pseudomonadota</taxon>
        <taxon>Alphaproteobacteria</taxon>
        <taxon>Hyphomicrobiales</taxon>
        <taxon>Rhizobiaceae</taxon>
        <taxon>Rhizobium/Agrobacterium group</taxon>
        <taxon>Agrobacterium</taxon>
    </lineage>
</organism>
<dbReference type="Proteomes" id="UP000175993">
    <property type="component" value="Unassembled WGS sequence"/>
</dbReference>
<protein>
    <submittedName>
        <fullName evidence="1">DUF2000 family protein</fullName>
    </submittedName>
</protein>
<dbReference type="Gene3D" id="3.40.1490.10">
    <property type="entry name" value="Bit1"/>
    <property type="match status" value="1"/>
</dbReference>
<proteinExistence type="predicted"/>
<reference evidence="1 2" key="1">
    <citation type="submission" date="2019-11" db="EMBL/GenBank/DDBJ databases">
        <title>Whole-genome sequencing of Allorhizobium vitis.</title>
        <authorList>
            <person name="Gan H.M."/>
            <person name="Savka M.A."/>
        </authorList>
    </citation>
    <scope>NUCLEOTIDE SEQUENCE [LARGE SCALE GENOMIC DNA]</scope>
    <source>
        <strain evidence="1 2">AB4</strain>
    </source>
</reference>
<gene>
    <name evidence="1" type="ORF">BBI04_013300</name>
</gene>